<dbReference type="Proteomes" id="UP000242415">
    <property type="component" value="Unassembled WGS sequence"/>
</dbReference>
<keyword evidence="4" id="KW-1185">Reference proteome</keyword>
<accession>A0A1H3Q0G0</accession>
<protein>
    <submittedName>
        <fullName evidence="3">Predicted RNA-binding protein containing a PIN domain</fullName>
    </submittedName>
</protein>
<feature type="compositionally biased region" description="Low complexity" evidence="2">
    <location>
        <begin position="13"/>
        <end position="26"/>
    </location>
</feature>
<proteinExistence type="predicted"/>
<keyword evidence="1" id="KW-0175">Coiled coil</keyword>
<dbReference type="OrthoDB" id="5145920at2"/>
<dbReference type="InterPro" id="IPR010298">
    <property type="entry name" value="YacP-like"/>
</dbReference>
<dbReference type="RefSeq" id="WP_091557140.1">
    <property type="nucleotide sequence ID" value="NZ_FNPH01000005.1"/>
</dbReference>
<evidence type="ECO:0000313" key="3">
    <source>
        <dbReference type="EMBL" id="SDZ06179.1"/>
    </source>
</evidence>
<dbReference type="STRING" id="405436.SAMN05444365_105113"/>
<dbReference type="AlphaFoldDB" id="A0A1H3Q0G0"/>
<dbReference type="PANTHER" id="PTHR34547:SF1">
    <property type="entry name" value="YACP-LIKE NYN DOMAIN PROTEIN"/>
    <property type="match status" value="1"/>
</dbReference>
<evidence type="ECO:0000313" key="4">
    <source>
        <dbReference type="Proteomes" id="UP000242415"/>
    </source>
</evidence>
<reference evidence="4" key="1">
    <citation type="submission" date="2016-10" db="EMBL/GenBank/DDBJ databases">
        <authorList>
            <person name="Varghese N."/>
            <person name="Submissions S."/>
        </authorList>
    </citation>
    <scope>NUCLEOTIDE SEQUENCE [LARGE SCALE GENOMIC DNA]</scope>
    <source>
        <strain evidence="4">DSM 45245</strain>
    </source>
</reference>
<dbReference type="Pfam" id="PF05991">
    <property type="entry name" value="NYN_YacP"/>
    <property type="match status" value="1"/>
</dbReference>
<organism evidence="3 4">
    <name type="scientific">Micromonospora pattaloongensis</name>
    <dbReference type="NCBI Taxonomy" id="405436"/>
    <lineage>
        <taxon>Bacteria</taxon>
        <taxon>Bacillati</taxon>
        <taxon>Actinomycetota</taxon>
        <taxon>Actinomycetes</taxon>
        <taxon>Micromonosporales</taxon>
        <taxon>Micromonosporaceae</taxon>
        <taxon>Micromonospora</taxon>
    </lineage>
</organism>
<sequence>MSAPEPSDDRLAAEAVEPARAAAPEGPEGEPEPALPEPVRQRVVALAAAALPGLPLDELPVPLRRVAKFAPNRRARLGGGAIATQLAGDPLFRQRIGARALGEAGDLGAAIVEGVSPGAADPVDVAALAYLARPAGWRDVVEAAGAAVRAEAESAAVADLVREAEQRAARAEHDRAVAKIEADKLRDELARVREELGQLREESRVMAKALREEQAAQRRTAELLATEKGRTARAAADHDAELRRLRAKLADVEAAAGTARQTARDARAVDDARLWLLLETIGQAAVGLRRELALDPADRLPADFVADAFAERPVAASAARARDTDDPARLDDLLALPRAHLIVDGYNVTKRGFGDMPLEQQRKRLVTGLGGIAARTSDEVTVVFDGAERMHGLPPAPRGVRVLFSRKGETADDLIRRLVRAEPSGRPVIVVSSDREVADGVRRHGAYPMGADSLLRRLARA</sequence>
<feature type="coiled-coil region" evidence="1">
    <location>
        <begin position="147"/>
        <end position="262"/>
    </location>
</feature>
<gene>
    <name evidence="3" type="ORF">SAMN05444365_105113</name>
</gene>
<dbReference type="PANTHER" id="PTHR34547">
    <property type="entry name" value="YACP-LIKE NYN DOMAIN PROTEIN"/>
    <property type="match status" value="1"/>
</dbReference>
<feature type="region of interest" description="Disordered" evidence="2">
    <location>
        <begin position="1"/>
        <end position="38"/>
    </location>
</feature>
<evidence type="ECO:0000256" key="1">
    <source>
        <dbReference type="SAM" id="Coils"/>
    </source>
</evidence>
<dbReference type="EMBL" id="FNPH01000005">
    <property type="protein sequence ID" value="SDZ06179.1"/>
    <property type="molecule type" value="Genomic_DNA"/>
</dbReference>
<name>A0A1H3Q0G0_9ACTN</name>
<evidence type="ECO:0000256" key="2">
    <source>
        <dbReference type="SAM" id="MobiDB-lite"/>
    </source>
</evidence>